<sequence length="95" mass="11045">MRGLGKRLLIINRVASDMEMHELDKISRRQSLTDIARAHNDPWYAVESTEPRVSIPQVSSEWREYESGDMESNFIIEALKHKLKNAMGFELWKVG</sequence>
<proteinExistence type="predicted"/>
<evidence type="ECO:0000313" key="1">
    <source>
        <dbReference type="EMBL" id="RDB20206.1"/>
    </source>
</evidence>
<accession>A0A369JN46</accession>
<dbReference type="AlphaFoldDB" id="A0A369JN46"/>
<dbReference type="Proteomes" id="UP000076154">
    <property type="component" value="Unassembled WGS sequence"/>
</dbReference>
<gene>
    <name evidence="1" type="ORF">Hypma_012914</name>
</gene>
<comment type="caution">
    <text evidence="1">The sequence shown here is derived from an EMBL/GenBank/DDBJ whole genome shotgun (WGS) entry which is preliminary data.</text>
</comment>
<dbReference type="InParanoid" id="A0A369JN46"/>
<organism evidence="1 2">
    <name type="scientific">Hypsizygus marmoreus</name>
    <name type="common">White beech mushroom</name>
    <name type="synonym">Agaricus marmoreus</name>
    <dbReference type="NCBI Taxonomy" id="39966"/>
    <lineage>
        <taxon>Eukaryota</taxon>
        <taxon>Fungi</taxon>
        <taxon>Dikarya</taxon>
        <taxon>Basidiomycota</taxon>
        <taxon>Agaricomycotina</taxon>
        <taxon>Agaricomycetes</taxon>
        <taxon>Agaricomycetidae</taxon>
        <taxon>Agaricales</taxon>
        <taxon>Tricholomatineae</taxon>
        <taxon>Lyophyllaceae</taxon>
        <taxon>Hypsizygus</taxon>
    </lineage>
</organism>
<dbReference type="EMBL" id="LUEZ02000071">
    <property type="protein sequence ID" value="RDB20206.1"/>
    <property type="molecule type" value="Genomic_DNA"/>
</dbReference>
<evidence type="ECO:0000313" key="2">
    <source>
        <dbReference type="Proteomes" id="UP000076154"/>
    </source>
</evidence>
<keyword evidence="2" id="KW-1185">Reference proteome</keyword>
<reference evidence="1" key="1">
    <citation type="submission" date="2018-04" db="EMBL/GenBank/DDBJ databases">
        <title>Whole genome sequencing of Hypsizygus marmoreus.</title>
        <authorList>
            <person name="Choi I.-G."/>
            <person name="Min B."/>
            <person name="Kim J.-G."/>
            <person name="Kim S."/>
            <person name="Oh Y.-L."/>
            <person name="Kong W.-S."/>
            <person name="Park H."/>
            <person name="Jeong J."/>
            <person name="Song E.-S."/>
        </authorList>
    </citation>
    <scope>NUCLEOTIDE SEQUENCE [LARGE SCALE GENOMIC DNA]</scope>
    <source>
        <strain evidence="1">51987-8</strain>
    </source>
</reference>
<name>A0A369JN46_HYPMA</name>
<protein>
    <submittedName>
        <fullName evidence="1">Uncharacterized protein</fullName>
    </submittedName>
</protein>